<accession>A0A135USH9</accession>
<feature type="region of interest" description="Disordered" evidence="1">
    <location>
        <begin position="168"/>
        <end position="188"/>
    </location>
</feature>
<sequence length="321" mass="34985">MEVPQPAANGRPDDLMARLVAITIHELTACISYWRDYAASKDAQIQQMHKDCQQLKARNAAQSHTIKAQAERIRCLKFEVSPMELSCNTLSPAAFSMSLQESRRKMSGSAVDLHPSFGDGTFDNALQETYCHSPDDDGLSLDCDALTPLMALATTAVEGVIEQCAGAEEATQSEGLSPEKRRLEEADSHTIKAQAERIRCLEFEVSPMELSCNTLSSAAFSMSLQESRRKMPGSAVDLQPGFGDGTFDNALQETYCHSPDDDELSLDCDALAPLMALATTAVEGVIEQRAGAEEATQSEGLSPEKRRLEEADVISKRARHV</sequence>
<evidence type="ECO:0000256" key="1">
    <source>
        <dbReference type="SAM" id="MobiDB-lite"/>
    </source>
</evidence>
<comment type="caution">
    <text evidence="2">The sequence shown here is derived from an EMBL/GenBank/DDBJ whole genome shotgun (WGS) entry which is preliminary data.</text>
</comment>
<feature type="compositionally biased region" description="Basic and acidic residues" evidence="1">
    <location>
        <begin position="177"/>
        <end position="188"/>
    </location>
</feature>
<keyword evidence="3" id="KW-1185">Reference proteome</keyword>
<organism evidence="2 3">
    <name type="scientific">Colletotrichum nymphaeae SA-01</name>
    <dbReference type="NCBI Taxonomy" id="1460502"/>
    <lineage>
        <taxon>Eukaryota</taxon>
        <taxon>Fungi</taxon>
        <taxon>Dikarya</taxon>
        <taxon>Ascomycota</taxon>
        <taxon>Pezizomycotina</taxon>
        <taxon>Sordariomycetes</taxon>
        <taxon>Hypocreomycetidae</taxon>
        <taxon>Glomerellales</taxon>
        <taxon>Glomerellaceae</taxon>
        <taxon>Colletotrichum</taxon>
        <taxon>Colletotrichum acutatum species complex</taxon>
    </lineage>
</organism>
<dbReference type="EMBL" id="JEMN01000207">
    <property type="protein sequence ID" value="KXH63351.1"/>
    <property type="molecule type" value="Genomic_DNA"/>
</dbReference>
<evidence type="ECO:0000313" key="2">
    <source>
        <dbReference type="EMBL" id="KXH63351.1"/>
    </source>
</evidence>
<evidence type="ECO:0000313" key="3">
    <source>
        <dbReference type="Proteomes" id="UP000070054"/>
    </source>
</evidence>
<feature type="compositionally biased region" description="Basic and acidic residues" evidence="1">
    <location>
        <begin position="302"/>
        <end position="315"/>
    </location>
</feature>
<feature type="region of interest" description="Disordered" evidence="1">
    <location>
        <begin position="292"/>
        <end position="321"/>
    </location>
</feature>
<reference evidence="2 3" key="1">
    <citation type="submission" date="2014-02" db="EMBL/GenBank/DDBJ databases">
        <title>The genome sequence of Colletotrichum nymphaeae SA-01.</title>
        <authorList>
            <person name="Baroncelli R."/>
            <person name="Thon M.R."/>
        </authorList>
    </citation>
    <scope>NUCLEOTIDE SEQUENCE [LARGE SCALE GENOMIC DNA]</scope>
    <source>
        <strain evidence="2 3">SA-01</strain>
    </source>
</reference>
<dbReference type="AlphaFoldDB" id="A0A135USH9"/>
<gene>
    <name evidence="2" type="ORF">CNYM01_14211</name>
</gene>
<proteinExistence type="predicted"/>
<dbReference type="Proteomes" id="UP000070054">
    <property type="component" value="Unassembled WGS sequence"/>
</dbReference>
<name>A0A135USH9_9PEZI</name>
<dbReference type="OrthoDB" id="4846093at2759"/>
<protein>
    <submittedName>
        <fullName evidence="2">Uncharacterized protein</fullName>
    </submittedName>
</protein>